<name>A0ABT6V524_9FLAO</name>
<evidence type="ECO:0000256" key="5">
    <source>
        <dbReference type="ARBA" id="ARBA00022898"/>
    </source>
</evidence>
<keyword evidence="4 6" id="KW-0808">Transferase</keyword>
<feature type="domain" description="Aminotransferase class I/classII large" evidence="7">
    <location>
        <begin position="33"/>
        <end position="342"/>
    </location>
</feature>
<dbReference type="EMBL" id="JASCRZ010000001">
    <property type="protein sequence ID" value="MDI5893341.1"/>
    <property type="molecule type" value="Genomic_DNA"/>
</dbReference>
<dbReference type="Pfam" id="PF00155">
    <property type="entry name" value="Aminotran_1_2"/>
    <property type="match status" value="1"/>
</dbReference>
<evidence type="ECO:0000256" key="2">
    <source>
        <dbReference type="ARBA" id="ARBA00007441"/>
    </source>
</evidence>
<dbReference type="InterPro" id="IPR015422">
    <property type="entry name" value="PyrdxlP-dep_Trfase_small"/>
</dbReference>
<dbReference type="GO" id="GO:0008483">
    <property type="term" value="F:transaminase activity"/>
    <property type="evidence" value="ECO:0007669"/>
    <property type="project" value="UniProtKB-KW"/>
</dbReference>
<dbReference type="InterPro" id="IPR015421">
    <property type="entry name" value="PyrdxlP-dep_Trfase_major"/>
</dbReference>
<dbReference type="SUPFAM" id="SSF53383">
    <property type="entry name" value="PLP-dependent transferases"/>
    <property type="match status" value="1"/>
</dbReference>
<evidence type="ECO:0000256" key="3">
    <source>
        <dbReference type="ARBA" id="ARBA00022576"/>
    </source>
</evidence>
<keyword evidence="9" id="KW-1185">Reference proteome</keyword>
<dbReference type="Proteomes" id="UP001243403">
    <property type="component" value="Unassembled WGS sequence"/>
</dbReference>
<dbReference type="EC" id="2.6.1.-" evidence="6"/>
<sequence length="401" mass="44249">MPKISNKGKQMPESPIRKLVPYSEIAKKKGHKVYHLNIGQPDIKTPEVAMNAVKNIDLTILEYSHSAGNESYRKKLSSYYIHQGISVNIEDIIITTGGSEALMFAMGSTMDQGDEIIIPEPFYANYNGFSTASGVTVVPVISTIETGFALPAVEDFEKLITPKTKAILICNPGNPTGYLYSKEEIMQLAALVKKHDLFLISDEVYREFTYDGDIHYSVMNVPGLEEHAIMIDSVSKRYSMCGARIGCIVSKNKEVIATAMKFAQARLSPPTIEQIASEAALDTPKSYFDEVISEYRERRDTLIEELNKIDGVIVSKPKGAFYCIAQLPVDNADNFAQWLLESYDLDGETVMVAPAAGFYSTPGMGLNQVRIAYVLKKADLISAVRILKAAIPVYNASVTKS</sequence>
<evidence type="ECO:0000256" key="4">
    <source>
        <dbReference type="ARBA" id="ARBA00022679"/>
    </source>
</evidence>
<evidence type="ECO:0000256" key="1">
    <source>
        <dbReference type="ARBA" id="ARBA00001933"/>
    </source>
</evidence>
<proteinExistence type="inferred from homology"/>
<reference evidence="8 9" key="1">
    <citation type="submission" date="2023-04" db="EMBL/GenBank/DDBJ databases">
        <title>Two novel species of Flavobacterium.</title>
        <authorList>
            <person name="Liu Q."/>
            <person name="Xin Y.-H."/>
        </authorList>
    </citation>
    <scope>NUCLEOTIDE SEQUENCE [LARGE SCALE GENOMIC DNA]</scope>
    <source>
        <strain evidence="8 9">LB1P51</strain>
    </source>
</reference>
<dbReference type="PROSITE" id="PS00105">
    <property type="entry name" value="AA_TRANSFER_CLASS_1"/>
    <property type="match status" value="1"/>
</dbReference>
<dbReference type="PANTHER" id="PTHR46383:SF2">
    <property type="entry name" value="AMINOTRANSFERASE"/>
    <property type="match status" value="1"/>
</dbReference>
<dbReference type="PANTHER" id="PTHR46383">
    <property type="entry name" value="ASPARTATE AMINOTRANSFERASE"/>
    <property type="match status" value="1"/>
</dbReference>
<dbReference type="RefSeq" id="WP_282714510.1">
    <property type="nucleotide sequence ID" value="NZ_JASCRZ010000001.1"/>
</dbReference>
<comment type="cofactor">
    <cofactor evidence="1 6">
        <name>pyridoxal 5'-phosphate</name>
        <dbReference type="ChEBI" id="CHEBI:597326"/>
    </cofactor>
</comment>
<dbReference type="InterPro" id="IPR004839">
    <property type="entry name" value="Aminotransferase_I/II_large"/>
</dbReference>
<accession>A0ABT6V524</accession>
<dbReference type="InterPro" id="IPR050596">
    <property type="entry name" value="AspAT/PAT-like"/>
</dbReference>
<dbReference type="Gene3D" id="3.90.1150.10">
    <property type="entry name" value="Aspartate Aminotransferase, domain 1"/>
    <property type="match status" value="1"/>
</dbReference>
<organism evidence="8 9">
    <name type="scientific">Flavobacterium algoritolerans</name>
    <dbReference type="NCBI Taxonomy" id="3041254"/>
    <lineage>
        <taxon>Bacteria</taxon>
        <taxon>Pseudomonadati</taxon>
        <taxon>Bacteroidota</taxon>
        <taxon>Flavobacteriia</taxon>
        <taxon>Flavobacteriales</taxon>
        <taxon>Flavobacteriaceae</taxon>
        <taxon>Flavobacterium</taxon>
    </lineage>
</organism>
<gene>
    <name evidence="8" type="ORF">QLS65_00410</name>
</gene>
<evidence type="ECO:0000259" key="7">
    <source>
        <dbReference type="Pfam" id="PF00155"/>
    </source>
</evidence>
<evidence type="ECO:0000256" key="6">
    <source>
        <dbReference type="RuleBase" id="RU000481"/>
    </source>
</evidence>
<dbReference type="CDD" id="cd00609">
    <property type="entry name" value="AAT_like"/>
    <property type="match status" value="1"/>
</dbReference>
<dbReference type="InterPro" id="IPR015424">
    <property type="entry name" value="PyrdxlP-dep_Trfase"/>
</dbReference>
<comment type="caution">
    <text evidence="8">The sequence shown here is derived from an EMBL/GenBank/DDBJ whole genome shotgun (WGS) entry which is preliminary data.</text>
</comment>
<dbReference type="NCBIfam" id="NF005744">
    <property type="entry name" value="PRK07568.1"/>
    <property type="match status" value="1"/>
</dbReference>
<dbReference type="InterPro" id="IPR004838">
    <property type="entry name" value="NHTrfase_class1_PyrdxlP-BS"/>
</dbReference>
<evidence type="ECO:0000313" key="9">
    <source>
        <dbReference type="Proteomes" id="UP001243403"/>
    </source>
</evidence>
<protein>
    <recommendedName>
        <fullName evidence="6">Aminotransferase</fullName>
        <ecNumber evidence="6">2.6.1.-</ecNumber>
    </recommendedName>
</protein>
<comment type="similarity">
    <text evidence="2 6">Belongs to the class-I pyridoxal-phosphate-dependent aminotransferase family.</text>
</comment>
<keyword evidence="5" id="KW-0663">Pyridoxal phosphate</keyword>
<keyword evidence="3 6" id="KW-0032">Aminotransferase</keyword>
<dbReference type="Gene3D" id="3.40.640.10">
    <property type="entry name" value="Type I PLP-dependent aspartate aminotransferase-like (Major domain)"/>
    <property type="match status" value="1"/>
</dbReference>
<evidence type="ECO:0000313" key="8">
    <source>
        <dbReference type="EMBL" id="MDI5893341.1"/>
    </source>
</evidence>